<dbReference type="EMBL" id="AZBU02000002">
    <property type="protein sequence ID" value="TKR95215.1"/>
    <property type="molecule type" value="Genomic_DNA"/>
</dbReference>
<accession>A0A4V6A6M3</accession>
<keyword evidence="1" id="KW-1133">Transmembrane helix</keyword>
<evidence type="ECO:0000313" key="2">
    <source>
        <dbReference type="EMBL" id="TKR95215.1"/>
    </source>
</evidence>
<keyword evidence="1" id="KW-0472">Membrane</keyword>
<comment type="caution">
    <text evidence="2">The sequence shown here is derived from an EMBL/GenBank/DDBJ whole genome shotgun (WGS) entry which is preliminary data.</text>
</comment>
<keyword evidence="3" id="KW-1185">Reference proteome</keyword>
<gene>
    <name evidence="2" type="ORF">L596_009412</name>
</gene>
<feature type="transmembrane region" description="Helical" evidence="1">
    <location>
        <begin position="82"/>
        <end position="99"/>
    </location>
</feature>
<name>A0A4V6A6M3_STECR</name>
<protein>
    <submittedName>
        <fullName evidence="2">Uncharacterized protein</fullName>
    </submittedName>
</protein>
<dbReference type="Proteomes" id="UP000298663">
    <property type="component" value="Unassembled WGS sequence"/>
</dbReference>
<proteinExistence type="predicted"/>
<reference evidence="2 3" key="2">
    <citation type="journal article" date="2019" name="G3 (Bethesda)">
        <title>Hybrid Assembly of the Genome of the Entomopathogenic Nematode Steinernema carpocapsae Identifies the X-Chromosome.</title>
        <authorList>
            <person name="Serra L."/>
            <person name="Macchietto M."/>
            <person name="Macias-Munoz A."/>
            <person name="McGill C.J."/>
            <person name="Rodriguez I.M."/>
            <person name="Rodriguez B."/>
            <person name="Murad R."/>
            <person name="Mortazavi A."/>
        </authorList>
    </citation>
    <scope>NUCLEOTIDE SEQUENCE [LARGE SCALE GENOMIC DNA]</scope>
    <source>
        <strain evidence="2 3">ALL</strain>
    </source>
</reference>
<keyword evidence="1" id="KW-0812">Transmembrane</keyword>
<evidence type="ECO:0000313" key="3">
    <source>
        <dbReference type="Proteomes" id="UP000298663"/>
    </source>
</evidence>
<organism evidence="2 3">
    <name type="scientific">Steinernema carpocapsae</name>
    <name type="common">Entomopathogenic nematode</name>
    <dbReference type="NCBI Taxonomy" id="34508"/>
    <lineage>
        <taxon>Eukaryota</taxon>
        <taxon>Metazoa</taxon>
        <taxon>Ecdysozoa</taxon>
        <taxon>Nematoda</taxon>
        <taxon>Chromadorea</taxon>
        <taxon>Rhabditida</taxon>
        <taxon>Tylenchina</taxon>
        <taxon>Panagrolaimomorpha</taxon>
        <taxon>Strongyloidoidea</taxon>
        <taxon>Steinernematidae</taxon>
        <taxon>Steinernema</taxon>
    </lineage>
</organism>
<dbReference type="AlphaFoldDB" id="A0A4V6A6M3"/>
<sequence length="116" mass="12993">MCLSYSRIIPAATKAKLPLRIAQRSLLTPANSESALKHVPASSAFMRKRSLYCDIQIFQKHLEFDSNSGSHDSKQTGSFIDLAIWLGLVAQLVIYLGVVRPKQHKEEGNQDLHTKM</sequence>
<reference evidence="2 3" key="1">
    <citation type="journal article" date="2015" name="Genome Biol.">
        <title>Comparative genomics of Steinernema reveals deeply conserved gene regulatory networks.</title>
        <authorList>
            <person name="Dillman A.R."/>
            <person name="Macchietto M."/>
            <person name="Porter C.F."/>
            <person name="Rogers A."/>
            <person name="Williams B."/>
            <person name="Antoshechkin I."/>
            <person name="Lee M.M."/>
            <person name="Goodwin Z."/>
            <person name="Lu X."/>
            <person name="Lewis E.E."/>
            <person name="Goodrich-Blair H."/>
            <person name="Stock S.P."/>
            <person name="Adams B.J."/>
            <person name="Sternberg P.W."/>
            <person name="Mortazavi A."/>
        </authorList>
    </citation>
    <scope>NUCLEOTIDE SEQUENCE [LARGE SCALE GENOMIC DNA]</scope>
    <source>
        <strain evidence="2 3">ALL</strain>
    </source>
</reference>
<evidence type="ECO:0000256" key="1">
    <source>
        <dbReference type="SAM" id="Phobius"/>
    </source>
</evidence>